<dbReference type="EMBL" id="JAWDGP010002823">
    <property type="protein sequence ID" value="KAK3779622.1"/>
    <property type="molecule type" value="Genomic_DNA"/>
</dbReference>
<name>A0AAE1A3K4_9GAST</name>
<evidence type="ECO:0000256" key="1">
    <source>
        <dbReference type="SAM" id="MobiDB-lite"/>
    </source>
</evidence>
<protein>
    <submittedName>
        <fullName evidence="2">Uncharacterized protein</fullName>
    </submittedName>
</protein>
<evidence type="ECO:0000313" key="3">
    <source>
        <dbReference type="Proteomes" id="UP001283361"/>
    </source>
</evidence>
<dbReference type="Proteomes" id="UP001283361">
    <property type="component" value="Unassembled WGS sequence"/>
</dbReference>
<organism evidence="2 3">
    <name type="scientific">Elysia crispata</name>
    <name type="common">lettuce slug</name>
    <dbReference type="NCBI Taxonomy" id="231223"/>
    <lineage>
        <taxon>Eukaryota</taxon>
        <taxon>Metazoa</taxon>
        <taxon>Spiralia</taxon>
        <taxon>Lophotrochozoa</taxon>
        <taxon>Mollusca</taxon>
        <taxon>Gastropoda</taxon>
        <taxon>Heterobranchia</taxon>
        <taxon>Euthyneura</taxon>
        <taxon>Panpulmonata</taxon>
        <taxon>Sacoglossa</taxon>
        <taxon>Placobranchoidea</taxon>
        <taxon>Plakobranchidae</taxon>
        <taxon>Elysia</taxon>
    </lineage>
</organism>
<gene>
    <name evidence="2" type="ORF">RRG08_000092</name>
</gene>
<comment type="caution">
    <text evidence="2">The sequence shown here is derived from an EMBL/GenBank/DDBJ whole genome shotgun (WGS) entry which is preliminary data.</text>
</comment>
<accession>A0AAE1A3K4</accession>
<keyword evidence="3" id="KW-1185">Reference proteome</keyword>
<feature type="region of interest" description="Disordered" evidence="1">
    <location>
        <begin position="1"/>
        <end position="44"/>
    </location>
</feature>
<evidence type="ECO:0000313" key="2">
    <source>
        <dbReference type="EMBL" id="KAK3779622.1"/>
    </source>
</evidence>
<sequence>MFGEHAVSARRIGTVKGKKKKDIGVTSPAQPRRELVRVERERSNGGQSSLNVVVIASTFGSSGVSICHWHRHKQLFPLGRPREKLVIVDD</sequence>
<reference evidence="2" key="1">
    <citation type="journal article" date="2023" name="G3 (Bethesda)">
        <title>A reference genome for the long-term kleptoplast-retaining sea slug Elysia crispata morphotype clarki.</title>
        <authorList>
            <person name="Eastman K.E."/>
            <person name="Pendleton A.L."/>
            <person name="Shaikh M.A."/>
            <person name="Suttiyut T."/>
            <person name="Ogas R."/>
            <person name="Tomko P."/>
            <person name="Gavelis G."/>
            <person name="Widhalm J.R."/>
            <person name="Wisecaver J.H."/>
        </authorList>
    </citation>
    <scope>NUCLEOTIDE SEQUENCE</scope>
    <source>
        <strain evidence="2">ECLA1</strain>
    </source>
</reference>
<feature type="compositionally biased region" description="Basic and acidic residues" evidence="1">
    <location>
        <begin position="31"/>
        <end position="43"/>
    </location>
</feature>
<proteinExistence type="predicted"/>
<dbReference type="AlphaFoldDB" id="A0AAE1A3K4"/>